<gene>
    <name evidence="2" type="ORF">JJB74_15865</name>
</gene>
<comment type="caution">
    <text evidence="2">The sequence shown here is derived from an EMBL/GenBank/DDBJ whole genome shotgun (WGS) entry which is preliminary data.</text>
</comment>
<organism evidence="2 3">
    <name type="scientific">Noviherbaspirillum pedocola</name>
    <dbReference type="NCBI Taxonomy" id="2801341"/>
    <lineage>
        <taxon>Bacteria</taxon>
        <taxon>Pseudomonadati</taxon>
        <taxon>Pseudomonadota</taxon>
        <taxon>Betaproteobacteria</taxon>
        <taxon>Burkholderiales</taxon>
        <taxon>Oxalobacteraceae</taxon>
        <taxon>Noviherbaspirillum</taxon>
    </lineage>
</organism>
<feature type="region of interest" description="Disordered" evidence="1">
    <location>
        <begin position="107"/>
        <end position="142"/>
    </location>
</feature>
<sequence length="142" mass="16021">MDAPDFLIRNCKAANFVYACPKLWSQLKPAFSDNVRHCDHCNRKVYLCRTDADLQFYTSVDFCIAIADIDIEAEQMRLRRQPSIDAPGVAKPVPEQSVRLIGIPWPAGRGAKSVPRTPPGTSAEYDIPAYLRRQQPDSDEKK</sequence>
<dbReference type="Proteomes" id="UP000622890">
    <property type="component" value="Unassembled WGS sequence"/>
</dbReference>
<dbReference type="AlphaFoldDB" id="A0A934SV14"/>
<dbReference type="EMBL" id="JAEPBG010000006">
    <property type="protein sequence ID" value="MBK4736099.1"/>
    <property type="molecule type" value="Genomic_DNA"/>
</dbReference>
<proteinExistence type="predicted"/>
<evidence type="ECO:0000313" key="2">
    <source>
        <dbReference type="EMBL" id="MBK4736099.1"/>
    </source>
</evidence>
<reference evidence="2" key="1">
    <citation type="submission" date="2021-01" db="EMBL/GenBank/DDBJ databases">
        <title>Genome sequence of strain Noviherbaspirillum sp. DKR-6.</title>
        <authorList>
            <person name="Chaudhary D.K."/>
        </authorList>
    </citation>
    <scope>NUCLEOTIDE SEQUENCE</scope>
    <source>
        <strain evidence="2">DKR-6</strain>
    </source>
</reference>
<keyword evidence="3" id="KW-1185">Reference proteome</keyword>
<evidence type="ECO:0000256" key="1">
    <source>
        <dbReference type="SAM" id="MobiDB-lite"/>
    </source>
</evidence>
<accession>A0A934SV14</accession>
<dbReference type="RefSeq" id="WP_200593210.1">
    <property type="nucleotide sequence ID" value="NZ_JAEPBG010000006.1"/>
</dbReference>
<name>A0A934SV14_9BURK</name>
<evidence type="ECO:0000313" key="3">
    <source>
        <dbReference type="Proteomes" id="UP000622890"/>
    </source>
</evidence>
<protein>
    <submittedName>
        <fullName evidence="2">Uncharacterized protein</fullName>
    </submittedName>
</protein>